<feature type="domain" description="GFO/IDH/MocA-like oxidoreductase" evidence="4">
    <location>
        <begin position="133"/>
        <end position="259"/>
    </location>
</feature>
<dbReference type="Proteomes" id="UP001165287">
    <property type="component" value="Unassembled WGS sequence"/>
</dbReference>
<name>A0ABS7UL08_9BACI</name>
<dbReference type="PANTHER" id="PTHR42840:SF3">
    <property type="entry name" value="BINDING ROSSMANN FOLD OXIDOREDUCTASE, PUTATIVE (AFU_ORTHOLOGUE AFUA_2G10240)-RELATED"/>
    <property type="match status" value="1"/>
</dbReference>
<evidence type="ECO:0000256" key="2">
    <source>
        <dbReference type="ARBA" id="ARBA00023002"/>
    </source>
</evidence>
<dbReference type="NCBIfam" id="TIGR04380">
    <property type="entry name" value="myo_inos_iolG"/>
    <property type="match status" value="1"/>
</dbReference>
<sequence length="346" mass="38369">MNHIRVGIVGLGRLGKIHATNIARNIPGATLQAACSIVEAELEFARNELGVEETYQTFEEMVDSPNVDAVCIVSPSGFHPEQIQLAMEKGLHVFCEKPIGLEIEDIEKTIEVIDNHPDQVFQLGFMRRYDESYQYAKKLVDDGELGELTVIRCYGIDPSSGLESFVKFAGASNSGGLFADMSIHDIDLVRWFSKKEVSRVWAMGKNAAYPELDQVNELETGAAMMQLEDQTMAILVAGRNAAHGYHVETELIGTKGMIRIAAVPEKNLVSVFNENGAVRPTSQNFPERFQQAFQNEMKEFISCIREKRQPEVSAYDGLQSTIVAKACQQSVDTKGLIEIESAKIFS</sequence>
<dbReference type="Gene3D" id="3.40.50.720">
    <property type="entry name" value="NAD(P)-binding Rossmann-like Domain"/>
    <property type="match status" value="1"/>
</dbReference>
<reference evidence="5" key="1">
    <citation type="submission" date="2024-05" db="EMBL/GenBank/DDBJ databases">
        <title>Metabacillus sp. nov., isolated from the rhizosphere soil of tomato plants.</title>
        <authorList>
            <person name="Ma R."/>
        </authorList>
    </citation>
    <scope>NUCLEOTIDE SEQUENCE</scope>
    <source>
        <strain evidence="5">DBTR6</strain>
    </source>
</reference>
<dbReference type="SUPFAM" id="SSF51735">
    <property type="entry name" value="NAD(P)-binding Rossmann-fold domains"/>
    <property type="match status" value="1"/>
</dbReference>
<dbReference type="Gene3D" id="3.30.360.10">
    <property type="entry name" value="Dihydrodipicolinate Reductase, domain 2"/>
    <property type="match status" value="1"/>
</dbReference>
<feature type="domain" description="Gfo/Idh/MocA-like oxidoreductase N-terminal" evidence="3">
    <location>
        <begin position="4"/>
        <end position="120"/>
    </location>
</feature>
<evidence type="ECO:0000259" key="3">
    <source>
        <dbReference type="Pfam" id="PF01408"/>
    </source>
</evidence>
<evidence type="ECO:0000313" key="6">
    <source>
        <dbReference type="Proteomes" id="UP001165287"/>
    </source>
</evidence>
<dbReference type="GO" id="GO:0050112">
    <property type="term" value="F:inositol 2-dehydrogenase (NAD+) activity"/>
    <property type="evidence" value="ECO:0007669"/>
    <property type="project" value="UniProtKB-EC"/>
</dbReference>
<dbReference type="InterPro" id="IPR055170">
    <property type="entry name" value="GFO_IDH_MocA-like_dom"/>
</dbReference>
<accession>A0ABS7UL08</accession>
<dbReference type="Pfam" id="PF01408">
    <property type="entry name" value="GFO_IDH_MocA"/>
    <property type="match status" value="1"/>
</dbReference>
<evidence type="ECO:0000313" key="5">
    <source>
        <dbReference type="EMBL" id="MBZ5749010.1"/>
    </source>
</evidence>
<dbReference type="Pfam" id="PF22725">
    <property type="entry name" value="GFO_IDH_MocA_C3"/>
    <property type="match status" value="1"/>
</dbReference>
<dbReference type="InterPro" id="IPR036291">
    <property type="entry name" value="NAD(P)-bd_dom_sf"/>
</dbReference>
<protein>
    <submittedName>
        <fullName evidence="5">Inositol 2-dehydrogenase</fullName>
        <ecNumber evidence="5">1.1.1.18</ecNumber>
    </submittedName>
</protein>
<evidence type="ECO:0000256" key="1">
    <source>
        <dbReference type="ARBA" id="ARBA00010928"/>
    </source>
</evidence>
<proteinExistence type="inferred from homology"/>
<dbReference type="EMBL" id="JAIQUM010000002">
    <property type="protein sequence ID" value="MBZ5749010.1"/>
    <property type="molecule type" value="Genomic_DNA"/>
</dbReference>
<organism evidence="5 6">
    <name type="scientific">Metabacillus rhizolycopersici</name>
    <dbReference type="NCBI Taxonomy" id="2875709"/>
    <lineage>
        <taxon>Bacteria</taxon>
        <taxon>Bacillati</taxon>
        <taxon>Bacillota</taxon>
        <taxon>Bacilli</taxon>
        <taxon>Bacillales</taxon>
        <taxon>Bacillaceae</taxon>
        <taxon>Metabacillus</taxon>
    </lineage>
</organism>
<comment type="caution">
    <text evidence="5">The sequence shown here is derived from an EMBL/GenBank/DDBJ whole genome shotgun (WGS) entry which is preliminary data.</text>
</comment>
<dbReference type="PANTHER" id="PTHR42840">
    <property type="entry name" value="NAD(P)-BINDING ROSSMANN-FOLD SUPERFAMILY PROTEIN-RELATED"/>
    <property type="match status" value="1"/>
</dbReference>
<dbReference type="InterPro" id="IPR030827">
    <property type="entry name" value="Myo_inos_IolG"/>
</dbReference>
<dbReference type="InterPro" id="IPR000683">
    <property type="entry name" value="Gfo/Idh/MocA-like_OxRdtase_N"/>
</dbReference>
<keyword evidence="6" id="KW-1185">Reference proteome</keyword>
<comment type="similarity">
    <text evidence="1">Belongs to the Gfo/Idh/MocA family.</text>
</comment>
<keyword evidence="2 5" id="KW-0560">Oxidoreductase</keyword>
<gene>
    <name evidence="5" type="primary">iolG</name>
    <name evidence="5" type="ORF">K9V48_01760</name>
</gene>
<evidence type="ECO:0000259" key="4">
    <source>
        <dbReference type="Pfam" id="PF22725"/>
    </source>
</evidence>
<dbReference type="EC" id="1.1.1.18" evidence="5"/>
<dbReference type="SUPFAM" id="SSF55347">
    <property type="entry name" value="Glyceraldehyde-3-phosphate dehydrogenase-like, C-terminal domain"/>
    <property type="match status" value="1"/>
</dbReference>
<dbReference type="RefSeq" id="WP_224136389.1">
    <property type="nucleotide sequence ID" value="NZ_JAIQUM010000002.1"/>
</dbReference>